<dbReference type="GO" id="GO:0005886">
    <property type="term" value="C:plasma membrane"/>
    <property type="evidence" value="ECO:0007669"/>
    <property type="project" value="UniProtKB-SubCell"/>
</dbReference>
<dbReference type="PANTHER" id="PTHR30619">
    <property type="entry name" value="DNA INTERNALIZATION/COMPETENCE PROTEIN COMEC/REC2"/>
    <property type="match status" value="1"/>
</dbReference>
<dbReference type="NCBIfam" id="TIGR00360">
    <property type="entry name" value="ComEC_N-term"/>
    <property type="match status" value="1"/>
</dbReference>
<evidence type="ECO:0000256" key="1">
    <source>
        <dbReference type="ARBA" id="ARBA00004651"/>
    </source>
</evidence>
<evidence type="ECO:0000256" key="6">
    <source>
        <dbReference type="SAM" id="Phobius"/>
    </source>
</evidence>
<dbReference type="SMART" id="SM00849">
    <property type="entry name" value="Lactamase_B"/>
    <property type="match status" value="1"/>
</dbReference>
<dbReference type="AlphaFoldDB" id="A0A562VG81"/>
<keyword evidence="4 6" id="KW-1133">Transmembrane helix</keyword>
<dbReference type="PANTHER" id="PTHR30619:SF1">
    <property type="entry name" value="RECOMBINATION PROTEIN 2"/>
    <property type="match status" value="1"/>
</dbReference>
<protein>
    <submittedName>
        <fullName evidence="8">Competence protein ComEC</fullName>
    </submittedName>
</protein>
<comment type="caution">
    <text evidence="8">The sequence shown here is derived from an EMBL/GenBank/DDBJ whole genome shotgun (WGS) entry which is preliminary data.</text>
</comment>
<feature type="transmembrane region" description="Helical" evidence="6">
    <location>
        <begin position="256"/>
        <end position="276"/>
    </location>
</feature>
<evidence type="ECO:0000313" key="8">
    <source>
        <dbReference type="EMBL" id="TWJ16900.1"/>
    </source>
</evidence>
<feature type="transmembrane region" description="Helical" evidence="6">
    <location>
        <begin position="502"/>
        <end position="521"/>
    </location>
</feature>
<feature type="transmembrane region" description="Helical" evidence="6">
    <location>
        <begin position="477"/>
        <end position="495"/>
    </location>
</feature>
<feature type="transmembrane region" description="Helical" evidence="6">
    <location>
        <begin position="452"/>
        <end position="471"/>
    </location>
</feature>
<feature type="transmembrane region" description="Helical" evidence="6">
    <location>
        <begin position="379"/>
        <end position="401"/>
    </location>
</feature>
<keyword evidence="3 6" id="KW-0812">Transmembrane</keyword>
<evidence type="ECO:0000256" key="2">
    <source>
        <dbReference type="ARBA" id="ARBA00022475"/>
    </source>
</evidence>
<evidence type="ECO:0000256" key="4">
    <source>
        <dbReference type="ARBA" id="ARBA00022989"/>
    </source>
</evidence>
<dbReference type="SUPFAM" id="SSF56281">
    <property type="entry name" value="Metallo-hydrolase/oxidoreductase"/>
    <property type="match status" value="1"/>
</dbReference>
<dbReference type="Pfam" id="PF03772">
    <property type="entry name" value="Competence"/>
    <property type="match status" value="1"/>
</dbReference>
<dbReference type="InterPro" id="IPR052159">
    <property type="entry name" value="Competence_DNA_uptake"/>
</dbReference>
<dbReference type="Proteomes" id="UP000321617">
    <property type="component" value="Unassembled WGS sequence"/>
</dbReference>
<dbReference type="InterPro" id="IPR004477">
    <property type="entry name" value="ComEC_N"/>
</dbReference>
<feature type="transmembrane region" description="Helical" evidence="6">
    <location>
        <begin position="66"/>
        <end position="87"/>
    </location>
</feature>
<sequence>MWRVAAAGDLSPGGRGLDLRLAGVAAGVWAGAVVGLWVSPRVVVVAAVMVAGAWVWTHRSRRCPAVVASVVLGLWAGMAVAAGQGVVAESVRDIPRVEAGGQGRAVVTVTAQPRRVRGEPARFVIGVRLEALRFGEQRWRMRVSAVVFASGDEEVVERWRRVVPGDRLEVAGHVSGFGRGGDLTAVALSTWSSPEAVGEPAWWVGWVSRVREALRRSCEVLPAAEAGLVPGLVVGDDSGLPSSVAEDFEATGLTHLVAVSGANVSIVVGAVLWLAVWCGAGLRWRVSSGAVALVGFAVLAGPEPSVLRASVMGGVGLFAMGFGRRSAAMPAVSAAVVGLLLYDPQLAWRLGFALSVAATVGLVWWVAPWVRRWRDRGRPAWAAGAVAVPLAAQLAVTPLLVAVDGRVSVVAVPANVVAAPAVPVATVVGLLCCGVAWWWPGAGEVAAWVAGWPARWLVGVAEVGAAVPMGSLPWPDGLVGAVSALVVLAVGAWVVRRWRGVGVAVCVAALLVAVVVVPGRLTGAWPPPRWVLVMCDVGQGDAVVLSTGVPGSAVVVDAGPEPERVDRCLSELGVESVPLLVVTHFHADHVGGVAGVFRGRRVGHVLVPGEAAPEEGRRRLVEAAGTGGFTSVVGHGWRLGRVRLEVLAAGDRFSGTGADANNDSVVLRATVAGVRVLLTGDIELEAQRWLTESGADVSAEVLKVPHHGSGRFLPEFVSAVGPAVGLISVGEGNDYGHPHPGVVSRLVECGASVWRTDLHGDVAVVEVSGGVGVYARG</sequence>
<dbReference type="CDD" id="cd07731">
    <property type="entry name" value="ComA-like_MBL-fold"/>
    <property type="match status" value="1"/>
</dbReference>
<evidence type="ECO:0000313" key="9">
    <source>
        <dbReference type="Proteomes" id="UP000321617"/>
    </source>
</evidence>
<dbReference type="OrthoDB" id="7177610at2"/>
<comment type="subcellular location">
    <subcellularLocation>
        <location evidence="1">Cell membrane</location>
        <topology evidence="1">Multi-pass membrane protein</topology>
    </subcellularLocation>
</comment>
<evidence type="ECO:0000256" key="3">
    <source>
        <dbReference type="ARBA" id="ARBA00022692"/>
    </source>
</evidence>
<feature type="transmembrane region" description="Helical" evidence="6">
    <location>
        <begin position="348"/>
        <end position="367"/>
    </location>
</feature>
<feature type="transmembrane region" description="Helical" evidence="6">
    <location>
        <begin position="282"/>
        <end position="301"/>
    </location>
</feature>
<dbReference type="RefSeq" id="WP_147131530.1">
    <property type="nucleotide sequence ID" value="NZ_BAABIJ010000010.1"/>
</dbReference>
<keyword evidence="5 6" id="KW-0472">Membrane</keyword>
<keyword evidence="9" id="KW-1185">Reference proteome</keyword>
<keyword evidence="2" id="KW-1003">Cell membrane</keyword>
<evidence type="ECO:0000256" key="5">
    <source>
        <dbReference type="ARBA" id="ARBA00023136"/>
    </source>
</evidence>
<dbReference type="EMBL" id="VLLL01000003">
    <property type="protein sequence ID" value="TWJ16900.1"/>
    <property type="molecule type" value="Genomic_DNA"/>
</dbReference>
<feature type="transmembrane region" description="Helical" evidence="6">
    <location>
        <begin position="421"/>
        <end position="440"/>
    </location>
</feature>
<organism evidence="8 9">
    <name type="scientific">Stackebrandtia albiflava</name>
    <dbReference type="NCBI Taxonomy" id="406432"/>
    <lineage>
        <taxon>Bacteria</taxon>
        <taxon>Bacillati</taxon>
        <taxon>Actinomycetota</taxon>
        <taxon>Actinomycetes</taxon>
        <taxon>Glycomycetales</taxon>
        <taxon>Glycomycetaceae</taxon>
        <taxon>Stackebrandtia</taxon>
    </lineage>
</organism>
<proteinExistence type="predicted"/>
<dbReference type="Gene3D" id="3.60.15.10">
    <property type="entry name" value="Ribonuclease Z/Hydroxyacylglutathione hydrolase-like"/>
    <property type="match status" value="1"/>
</dbReference>
<feature type="transmembrane region" description="Helical" evidence="6">
    <location>
        <begin position="21"/>
        <end position="54"/>
    </location>
</feature>
<dbReference type="InterPro" id="IPR001279">
    <property type="entry name" value="Metallo-B-lactamas"/>
</dbReference>
<name>A0A562VG81_9ACTN</name>
<dbReference type="InterPro" id="IPR036866">
    <property type="entry name" value="RibonucZ/Hydroxyglut_hydro"/>
</dbReference>
<dbReference type="InterPro" id="IPR035681">
    <property type="entry name" value="ComA-like_MBL"/>
</dbReference>
<evidence type="ECO:0000259" key="7">
    <source>
        <dbReference type="SMART" id="SM00849"/>
    </source>
</evidence>
<reference evidence="8 9" key="1">
    <citation type="journal article" date="2013" name="Stand. Genomic Sci.">
        <title>Genomic Encyclopedia of Type Strains, Phase I: The one thousand microbial genomes (KMG-I) project.</title>
        <authorList>
            <person name="Kyrpides N.C."/>
            <person name="Woyke T."/>
            <person name="Eisen J.A."/>
            <person name="Garrity G."/>
            <person name="Lilburn T.G."/>
            <person name="Beck B.J."/>
            <person name="Whitman W.B."/>
            <person name="Hugenholtz P."/>
            <person name="Klenk H.P."/>
        </authorList>
    </citation>
    <scope>NUCLEOTIDE SEQUENCE [LARGE SCALE GENOMIC DNA]</scope>
    <source>
        <strain evidence="8 9">DSM 45044</strain>
    </source>
</reference>
<feature type="domain" description="Metallo-beta-lactamase" evidence="7">
    <location>
        <begin position="539"/>
        <end position="731"/>
    </location>
</feature>
<gene>
    <name evidence="8" type="ORF">LX16_0151</name>
</gene>
<accession>A0A562VG81</accession>
<dbReference type="Pfam" id="PF00753">
    <property type="entry name" value="Lactamase_B"/>
    <property type="match status" value="1"/>
</dbReference>